<dbReference type="InterPro" id="IPR011333">
    <property type="entry name" value="SKP1/BTB/POZ_sf"/>
</dbReference>
<name>A0A0P6IXE3_AEDAE</name>
<dbReference type="Pfam" id="PF00651">
    <property type="entry name" value="BTB"/>
    <property type="match status" value="1"/>
</dbReference>
<protein>
    <recommendedName>
        <fullName evidence="2">BTB domain-containing protein</fullName>
    </recommendedName>
</protein>
<dbReference type="CDD" id="cd14733">
    <property type="entry name" value="BACK"/>
    <property type="match status" value="1"/>
</dbReference>
<dbReference type="EMBL" id="GDUN01000441">
    <property type="protein sequence ID" value="JAN95478.1"/>
    <property type="molecule type" value="mRNA"/>
</dbReference>
<dbReference type="AlphaFoldDB" id="A0A0P6IXE3"/>
<dbReference type="GO" id="GO:0022008">
    <property type="term" value="P:neurogenesis"/>
    <property type="evidence" value="ECO:0007669"/>
    <property type="project" value="TreeGrafter"/>
</dbReference>
<dbReference type="PROSITE" id="PS50097">
    <property type="entry name" value="BTB"/>
    <property type="match status" value="1"/>
</dbReference>
<reference evidence="3" key="1">
    <citation type="journal article" date="2016" name="PLoS ONE">
        <title>A Deep Insight into the Sialome of Male and Female Aedes aegypti Mosquitoes.</title>
        <authorList>
            <person name="Ribeiro J.M."/>
            <person name="Martin-Martin I."/>
            <person name="Arca B."/>
            <person name="Calvo E."/>
        </authorList>
    </citation>
    <scope>NUCLEOTIDE SEQUENCE</scope>
    <source>
        <strain evidence="3">Liverpool</strain>
        <tissue evidence="3">Salivary glands</tissue>
    </source>
</reference>
<dbReference type="SUPFAM" id="SSF54695">
    <property type="entry name" value="POZ domain"/>
    <property type="match status" value="1"/>
</dbReference>
<organism evidence="3">
    <name type="scientific">Aedes aegypti</name>
    <name type="common">Yellowfever mosquito</name>
    <name type="synonym">Culex aegypti</name>
    <dbReference type="NCBI Taxonomy" id="7159"/>
    <lineage>
        <taxon>Eukaryota</taxon>
        <taxon>Metazoa</taxon>
        <taxon>Ecdysozoa</taxon>
        <taxon>Arthropoda</taxon>
        <taxon>Hexapoda</taxon>
        <taxon>Insecta</taxon>
        <taxon>Pterygota</taxon>
        <taxon>Neoptera</taxon>
        <taxon>Endopterygota</taxon>
        <taxon>Diptera</taxon>
        <taxon>Nematocera</taxon>
        <taxon>Culicoidea</taxon>
        <taxon>Culicidae</taxon>
        <taxon>Culicinae</taxon>
        <taxon>Aedini</taxon>
        <taxon>Aedes</taxon>
        <taxon>Stegomyia</taxon>
    </lineage>
</organism>
<evidence type="ECO:0000259" key="2">
    <source>
        <dbReference type="PROSITE" id="PS50097"/>
    </source>
</evidence>
<accession>A0A0P6IXE3</accession>
<dbReference type="SMART" id="SM00225">
    <property type="entry name" value="BTB"/>
    <property type="match status" value="1"/>
</dbReference>
<dbReference type="InterPro" id="IPR000210">
    <property type="entry name" value="BTB/POZ_dom"/>
</dbReference>
<sequence length="418" mass="47214">MKIIHWRAQIGTMMADTREESAAGTKSNSVHNGATSGSTSGGSSGTVKKLQFDLPPAQSLMQLINNPYLSDVVFKVGQAGEFIYAHKLIITTASEVFYAQFNGHFMEAKNDQKSAPAIVPDIEPGVFMEVLSYIYCKLVNLNASNMLDIYYASHKYMLQSLSKKCEDAFERLTTEDNVLKVFQENQKHRFDNVDQQCLKIIRDNPIKHFKQDHFLKLSAEALLVIASQSTINCQEDHMRQAIETWKKQNGALDVAYNIKDVLCRKLHFFGSHDFKANIDTSLLLTVKSKIALYGLGVFVGVDQEIPPAGKVEIVIMCQNKQLASKSVPIHKNLQTHEIMFEKVIIDKNCNIQVEIKKPDDLKKLKMFHIKGFMLAGTLGKANIVCKQHSTQQCYICRYNPCYCQHNCVSYLMCEATHE</sequence>
<evidence type="ECO:0000256" key="1">
    <source>
        <dbReference type="SAM" id="MobiDB-lite"/>
    </source>
</evidence>
<dbReference type="Gene3D" id="1.25.40.420">
    <property type="match status" value="1"/>
</dbReference>
<feature type="region of interest" description="Disordered" evidence="1">
    <location>
        <begin position="15"/>
        <end position="45"/>
    </location>
</feature>
<dbReference type="Gene3D" id="3.30.710.10">
    <property type="entry name" value="Potassium Channel Kv1.1, Chain A"/>
    <property type="match status" value="1"/>
</dbReference>
<dbReference type="VEuPathDB" id="VectorBase:AAEL005602"/>
<dbReference type="PANTHER" id="PTHR45774">
    <property type="entry name" value="BTB/POZ DOMAIN-CONTAINING"/>
    <property type="match status" value="1"/>
</dbReference>
<dbReference type="PANTHER" id="PTHR45774:SF9">
    <property type="entry name" value="LUTE, ISOFORM D"/>
    <property type="match status" value="1"/>
</dbReference>
<proteinExistence type="evidence at transcript level"/>
<feature type="domain" description="BTB" evidence="2">
    <location>
        <begin position="70"/>
        <end position="143"/>
    </location>
</feature>
<dbReference type="GO" id="GO:0005829">
    <property type="term" value="C:cytosol"/>
    <property type="evidence" value="ECO:0007669"/>
    <property type="project" value="TreeGrafter"/>
</dbReference>
<evidence type="ECO:0000313" key="3">
    <source>
        <dbReference type="EMBL" id="JAN95478.1"/>
    </source>
</evidence>